<dbReference type="EMBL" id="AK355837">
    <property type="protein sequence ID" value="BAJ87055.1"/>
    <property type="molecule type" value="mRNA"/>
</dbReference>
<dbReference type="GeneID" id="123448929"/>
<feature type="coiled-coil region" evidence="2">
    <location>
        <begin position="165"/>
        <end position="274"/>
    </location>
</feature>
<feature type="compositionally biased region" description="Low complexity" evidence="3">
    <location>
        <begin position="22"/>
        <end position="37"/>
    </location>
</feature>
<dbReference type="Pfam" id="PF09728">
    <property type="entry name" value="Taxilin"/>
    <property type="match status" value="1"/>
</dbReference>
<sequence length="439" mass="48922">MEGSPATRLPEADALPDGFVESSSADQAQAVSSAPAAGDPLHPALGPDHEGAARAGGEETLAAPSTPADAADALRSLSMAAAASEPERALEHQGPAADIGGAKDAMKESFVVEQAESLPNQKEIGEPKRKVVKRNSKLEKDRELLQLAQRYHGVVAERDAAIAVKEKLESLCREFQRQNKMLKEECQRVSTEGQNFRMEMSDKFENAMKAVSIKLEEQKNECIAQFEENNSLRNKLKDLADQYSIIQQKYAHQLKEKTLELELADLKIQQHQAKAAQEHAQMVLYAEQVSQLVTTEKNLRVQLAADGEKFQQFQDALSKSNEVFETYKKEMEQMVKAIKDFRKQNEALKSKCENSDIALVKLIEEREVMKKQLDKYKNQKDKLESLCRSLQAERKQSPSVNIPNDACNQDVTSQEQSPSVSIPDDTSNQEDLTSQQPEL</sequence>
<organism evidence="4">
    <name type="scientific">Hordeum vulgare subsp. vulgare</name>
    <name type="common">Domesticated barley</name>
    <dbReference type="NCBI Taxonomy" id="112509"/>
    <lineage>
        <taxon>Eukaryota</taxon>
        <taxon>Viridiplantae</taxon>
        <taxon>Streptophyta</taxon>
        <taxon>Embryophyta</taxon>
        <taxon>Tracheophyta</taxon>
        <taxon>Spermatophyta</taxon>
        <taxon>Magnoliopsida</taxon>
        <taxon>Liliopsida</taxon>
        <taxon>Poales</taxon>
        <taxon>Poaceae</taxon>
        <taxon>BOP clade</taxon>
        <taxon>Pooideae</taxon>
        <taxon>Triticodae</taxon>
        <taxon>Triticeae</taxon>
        <taxon>Hordeinae</taxon>
        <taxon>Hordeum</taxon>
    </lineage>
</organism>
<dbReference type="GO" id="GO:0019905">
    <property type="term" value="F:syntaxin binding"/>
    <property type="evidence" value="ECO:0007669"/>
    <property type="project" value="InterPro"/>
</dbReference>
<keyword evidence="2" id="KW-0175">Coiled coil</keyword>
<dbReference type="PANTHER" id="PTHR16127">
    <property type="entry name" value="TAXILIN"/>
    <property type="match status" value="1"/>
</dbReference>
<name>F2CW34_HORVV</name>
<feature type="region of interest" description="Disordered" evidence="3">
    <location>
        <begin position="393"/>
        <end position="439"/>
    </location>
</feature>
<reference evidence="4" key="1">
    <citation type="journal article" date="2011" name="Plant Physiol.">
        <title>Comprehensive sequence analysis of 24,783 barley full-length cDNAs derived from 12 clone libraries.</title>
        <authorList>
            <person name="Matsumoto T."/>
            <person name="Tanaka T."/>
            <person name="Sakai H."/>
            <person name="Amano N."/>
            <person name="Kanamori H."/>
            <person name="Kurita K."/>
            <person name="Kikuta A."/>
            <person name="Kamiya K."/>
            <person name="Yamamoto M."/>
            <person name="Ikawa H."/>
            <person name="Fujii N."/>
            <person name="Hori K."/>
            <person name="Itoh T."/>
            <person name="Sato K."/>
        </authorList>
    </citation>
    <scope>NUCLEOTIDE SEQUENCE</scope>
    <source>
        <tissue evidence="4">Shoot</tissue>
    </source>
</reference>
<dbReference type="PANTHER" id="PTHR16127:SF13">
    <property type="entry name" value="GH01188P"/>
    <property type="match status" value="1"/>
</dbReference>
<comment type="similarity">
    <text evidence="1">Belongs to the taxilin family.</text>
</comment>
<feature type="region of interest" description="Disordered" evidence="3">
    <location>
        <begin position="1"/>
        <end position="105"/>
    </location>
</feature>
<evidence type="ECO:0000256" key="3">
    <source>
        <dbReference type="SAM" id="MobiDB-lite"/>
    </source>
</evidence>
<evidence type="ECO:0000313" key="4">
    <source>
        <dbReference type="EMBL" id="BAJ87055.1"/>
    </source>
</evidence>
<evidence type="ECO:0000256" key="2">
    <source>
        <dbReference type="SAM" id="Coils"/>
    </source>
</evidence>
<dbReference type="OrthoDB" id="425555at2759"/>
<dbReference type="KEGG" id="hvg:123448929"/>
<accession>F2CW34</accession>
<proteinExistence type="evidence at transcript level"/>
<feature type="compositionally biased region" description="Low complexity" evidence="3">
    <location>
        <begin position="60"/>
        <end position="84"/>
    </location>
</feature>
<dbReference type="HOGENOM" id="CLU_038982_0_0_1"/>
<protein>
    <submittedName>
        <fullName evidence="4">Predicted protein</fullName>
    </submittedName>
</protein>
<dbReference type="InterPro" id="IPR026183">
    <property type="entry name" value="Taxilin_fam"/>
</dbReference>
<dbReference type="AlphaFoldDB" id="F2CW34"/>
<dbReference type="RefSeq" id="XP_044981908.1">
    <property type="nucleotide sequence ID" value="XM_045125973.1"/>
</dbReference>
<evidence type="ECO:0000256" key="1">
    <source>
        <dbReference type="ARBA" id="ARBA00009550"/>
    </source>
</evidence>
<feature type="compositionally biased region" description="Polar residues" evidence="3">
    <location>
        <begin position="397"/>
        <end position="439"/>
    </location>
</feature>